<evidence type="ECO:0000313" key="6">
    <source>
        <dbReference type="Proteomes" id="UP000255269"/>
    </source>
</evidence>
<dbReference type="PATRIC" id="fig|35818.10.peg.596"/>
<dbReference type="Proteomes" id="UP000255269">
    <property type="component" value="Unassembled WGS sequence"/>
</dbReference>
<evidence type="ECO:0000313" key="4">
    <source>
        <dbReference type="Proteomes" id="UP000037800"/>
    </source>
</evidence>
<protein>
    <submittedName>
        <fullName evidence="2">Uncharacterized protein</fullName>
    </submittedName>
</protein>
<dbReference type="Proteomes" id="UP000037800">
    <property type="component" value="Unassembled WGS sequence"/>
</dbReference>
<dbReference type="EMBL" id="UGJF01000001">
    <property type="protein sequence ID" value="STQ88587.1"/>
    <property type="molecule type" value="Genomic_DNA"/>
</dbReference>
<sequence length="102" mass="11939">MSEVIENTEIALREIKECQNRHNTTSCDFCKEAIKCEKKHNFEQMTELNLQENIEMLKECQKKHNLQSCLQCQEVLECAVRNRYVNAVYLSMNKGNGGSFEF</sequence>
<accession>A0A0N1E8X6</accession>
<evidence type="ECO:0000313" key="1">
    <source>
        <dbReference type="EMBL" id="KPH50524.1"/>
    </source>
</evidence>
<evidence type="ECO:0000313" key="5">
    <source>
        <dbReference type="Proteomes" id="UP000037997"/>
    </source>
</evidence>
<evidence type="ECO:0000313" key="2">
    <source>
        <dbReference type="EMBL" id="KPH55694.1"/>
    </source>
</evidence>
<dbReference type="RefSeq" id="WP_054195418.1">
    <property type="nucleotide sequence ID" value="NZ_CAKMIM010000003.1"/>
</dbReference>
<dbReference type="STRING" id="35818.HPU229336_02880"/>
<reference evidence="3 6" key="2">
    <citation type="submission" date="2018-06" db="EMBL/GenBank/DDBJ databases">
        <authorList>
            <consortium name="Pathogen Informatics"/>
            <person name="Doyle S."/>
        </authorList>
    </citation>
    <scope>NUCLEOTIDE SEQUENCE [LARGE SCALE GENOMIC DNA]</scope>
    <source>
        <strain evidence="3 6">NCTC13156</strain>
    </source>
</reference>
<name>A0A0N1E8X6_9HELI</name>
<gene>
    <name evidence="2" type="ORF">HPU229334_07700</name>
    <name evidence="1" type="ORF">HPU229336_02880</name>
    <name evidence="3" type="ORF">NCTC13156_01436</name>
</gene>
<dbReference type="EMBL" id="JNUR01000018">
    <property type="protein sequence ID" value="KPH50524.1"/>
    <property type="molecule type" value="Genomic_DNA"/>
</dbReference>
<dbReference type="AlphaFoldDB" id="A0A0N1E8X6"/>
<dbReference type="EMBL" id="JNOC01000035">
    <property type="protein sequence ID" value="KPH55694.1"/>
    <property type="molecule type" value="Genomic_DNA"/>
</dbReference>
<proteinExistence type="predicted"/>
<reference evidence="4 5" key="1">
    <citation type="submission" date="2014-06" db="EMBL/GenBank/DDBJ databases">
        <title>Helicobacter pullorum isolates in fresh chicken meat - phenotypic and genotypic features.</title>
        <authorList>
            <person name="Borges V."/>
            <person name="Santos A."/>
            <person name="Correia C.B."/>
            <person name="Saraiva M."/>
            <person name="Menard A."/>
            <person name="Vieira L."/>
            <person name="Sampaio D.A."/>
            <person name="Gomes J.P."/>
            <person name="Oleastro M."/>
        </authorList>
    </citation>
    <scope>NUCLEOTIDE SEQUENCE [LARGE SCALE GENOMIC DNA]</scope>
    <source>
        <strain evidence="2 5">229334/12</strain>
        <strain evidence="1 4">229336/12</strain>
    </source>
</reference>
<dbReference type="Proteomes" id="UP000037997">
    <property type="component" value="Unassembled WGS sequence"/>
</dbReference>
<evidence type="ECO:0000313" key="3">
    <source>
        <dbReference type="EMBL" id="STQ88587.1"/>
    </source>
</evidence>
<organism evidence="2 5">
    <name type="scientific">Helicobacter pullorum</name>
    <dbReference type="NCBI Taxonomy" id="35818"/>
    <lineage>
        <taxon>Bacteria</taxon>
        <taxon>Pseudomonadati</taxon>
        <taxon>Campylobacterota</taxon>
        <taxon>Epsilonproteobacteria</taxon>
        <taxon>Campylobacterales</taxon>
        <taxon>Helicobacteraceae</taxon>
        <taxon>Helicobacter</taxon>
    </lineage>
</organism>